<evidence type="ECO:0000313" key="1">
    <source>
        <dbReference type="EMBL" id="VAX09037.1"/>
    </source>
</evidence>
<accession>A0A3B1BWN0</accession>
<sequence length="129" mass="15127">MFIKNRLESANHADEANGRRAIRRRHLIYYLRVWDMANNEVLGHIVDITTEGIMLISDQQIELNKEYDLEIRWNDAEGDAKTIRFKAESCWSHLDINTSFHDTGFHLIEATPEVLDPIHELIDEYGFND</sequence>
<name>A0A3B1BWN0_9ZZZZ</name>
<reference evidence="1" key="1">
    <citation type="submission" date="2018-06" db="EMBL/GenBank/DDBJ databases">
        <authorList>
            <person name="Zhirakovskaya E."/>
        </authorList>
    </citation>
    <scope>NUCLEOTIDE SEQUENCE</scope>
</reference>
<dbReference type="EMBL" id="UOFX01000044">
    <property type="protein sequence ID" value="VAX09037.1"/>
    <property type="molecule type" value="Genomic_DNA"/>
</dbReference>
<proteinExistence type="predicted"/>
<evidence type="ECO:0008006" key="2">
    <source>
        <dbReference type="Google" id="ProtNLM"/>
    </source>
</evidence>
<protein>
    <recommendedName>
        <fullName evidence="2">PilZ domain-containing protein</fullName>
    </recommendedName>
</protein>
<dbReference type="AlphaFoldDB" id="A0A3B1BWN0"/>
<gene>
    <name evidence="1" type="ORF">MNBD_GAMMA26-2259</name>
</gene>
<organism evidence="1">
    <name type="scientific">hydrothermal vent metagenome</name>
    <dbReference type="NCBI Taxonomy" id="652676"/>
    <lineage>
        <taxon>unclassified sequences</taxon>
        <taxon>metagenomes</taxon>
        <taxon>ecological metagenomes</taxon>
    </lineage>
</organism>